<dbReference type="EMBL" id="CABFNQ020000505">
    <property type="protein sequence ID" value="CAH0017284.1"/>
    <property type="molecule type" value="Genomic_DNA"/>
</dbReference>
<dbReference type="Proteomes" id="UP000696573">
    <property type="component" value="Unassembled WGS sequence"/>
</dbReference>
<accession>A0A9N9V596</accession>
<gene>
    <name evidence="1" type="ORF">CRHIZ90672A_00016536</name>
</gene>
<organism evidence="1 2">
    <name type="scientific">Clonostachys rhizophaga</name>
    <dbReference type="NCBI Taxonomy" id="160324"/>
    <lineage>
        <taxon>Eukaryota</taxon>
        <taxon>Fungi</taxon>
        <taxon>Dikarya</taxon>
        <taxon>Ascomycota</taxon>
        <taxon>Pezizomycotina</taxon>
        <taxon>Sordariomycetes</taxon>
        <taxon>Hypocreomycetidae</taxon>
        <taxon>Hypocreales</taxon>
        <taxon>Bionectriaceae</taxon>
        <taxon>Clonostachys</taxon>
    </lineage>
</organism>
<evidence type="ECO:0000313" key="2">
    <source>
        <dbReference type="Proteomes" id="UP000696573"/>
    </source>
</evidence>
<comment type="caution">
    <text evidence="1">The sequence shown here is derived from an EMBL/GenBank/DDBJ whole genome shotgun (WGS) entry which is preliminary data.</text>
</comment>
<keyword evidence="2" id="KW-1185">Reference proteome</keyword>
<dbReference type="AlphaFoldDB" id="A0A9N9V596"/>
<evidence type="ECO:0000313" key="1">
    <source>
        <dbReference type="EMBL" id="CAH0017284.1"/>
    </source>
</evidence>
<name>A0A9N9V596_9HYPO</name>
<sequence>MSMVSCELREAIGDGLELQERGQLDVDVWVADFGLHDGLYDLGVEDSHGDVLCDDLLVLPTERGFQVLFLEDLVVGISVWVIRWRLGGGWPVCRVGGGGLDCHAEHGDPVALGQAQRGRHAITSRLEGSLKRLERQLQVNVVVLLV</sequence>
<proteinExistence type="predicted"/>
<reference evidence="1" key="1">
    <citation type="submission" date="2021-10" db="EMBL/GenBank/DDBJ databases">
        <authorList>
            <person name="Piombo E."/>
        </authorList>
    </citation>
    <scope>NUCLEOTIDE SEQUENCE</scope>
</reference>
<protein>
    <submittedName>
        <fullName evidence="1">Uncharacterized protein</fullName>
    </submittedName>
</protein>